<protein>
    <submittedName>
        <fullName evidence="1">Uncharacterized protein</fullName>
    </submittedName>
</protein>
<reference evidence="2" key="1">
    <citation type="submission" date="2011-12" db="EMBL/GenBank/DDBJ databases">
        <authorList>
            <consortium name="The Broad Institute Genome Sequencing Platform"/>
            <person name="Russ C."/>
            <person name="Tyler B."/>
            <person name="Panabieres F."/>
            <person name="Shan W."/>
            <person name="Tripathy S."/>
            <person name="Grunwald N."/>
            <person name="Machado M."/>
            <person name="Young S.K."/>
            <person name="Zeng Q."/>
            <person name="Gargeya S."/>
            <person name="Fitzgerald M."/>
            <person name="Haas B."/>
            <person name="Abouelleil A."/>
            <person name="Alvarado L."/>
            <person name="Arachchi H.M."/>
            <person name="Berlin A."/>
            <person name="Chapman S.B."/>
            <person name="Gearin G."/>
            <person name="Goldberg J."/>
            <person name="Griggs A."/>
            <person name="Gujja S."/>
            <person name="Hansen M."/>
            <person name="Heiman D."/>
            <person name="Howarth C."/>
            <person name="Larimer J."/>
            <person name="Lui A."/>
            <person name="MacDonald P.J.P."/>
            <person name="McCowen C."/>
            <person name="Montmayeur A."/>
            <person name="Murphy C."/>
            <person name="Neiman D."/>
            <person name="Pearson M."/>
            <person name="Priest M."/>
            <person name="Roberts A."/>
            <person name="Saif S."/>
            <person name="Shea T."/>
            <person name="Sisk P."/>
            <person name="Stolte C."/>
            <person name="Sykes S."/>
            <person name="Wortman J."/>
            <person name="Nusbaum C."/>
            <person name="Birren B."/>
        </authorList>
    </citation>
    <scope>NUCLEOTIDE SEQUENCE [LARGE SCALE GENOMIC DNA]</scope>
    <source>
        <strain evidence="2">INRA-310</strain>
    </source>
</reference>
<dbReference type="RefSeq" id="XP_008917318.1">
    <property type="nucleotide sequence ID" value="XM_008919070.1"/>
</dbReference>
<dbReference type="STRING" id="761204.W2P9Q6"/>
<reference evidence="1 2" key="2">
    <citation type="submission" date="2013-11" db="EMBL/GenBank/DDBJ databases">
        <title>The Genome Sequence of Phytophthora parasitica INRA-310.</title>
        <authorList>
            <consortium name="The Broad Institute Genomics Platform"/>
            <person name="Russ C."/>
            <person name="Tyler B."/>
            <person name="Panabieres F."/>
            <person name="Shan W."/>
            <person name="Tripathy S."/>
            <person name="Grunwald N."/>
            <person name="Machado M."/>
            <person name="Johnson C.S."/>
            <person name="Arredondo F."/>
            <person name="Hong C."/>
            <person name="Coffey M."/>
            <person name="Young S.K."/>
            <person name="Zeng Q."/>
            <person name="Gargeya S."/>
            <person name="Fitzgerald M."/>
            <person name="Abouelleil A."/>
            <person name="Alvarado L."/>
            <person name="Chapman S.B."/>
            <person name="Gainer-Dewar J."/>
            <person name="Goldberg J."/>
            <person name="Griggs A."/>
            <person name="Gujja S."/>
            <person name="Hansen M."/>
            <person name="Howarth C."/>
            <person name="Imamovic A."/>
            <person name="Ireland A."/>
            <person name="Larimer J."/>
            <person name="McCowan C."/>
            <person name="Murphy C."/>
            <person name="Pearson M."/>
            <person name="Poon T.W."/>
            <person name="Priest M."/>
            <person name="Roberts A."/>
            <person name="Saif S."/>
            <person name="Shea T."/>
            <person name="Sykes S."/>
            <person name="Wortman J."/>
            <person name="Nusbaum C."/>
            <person name="Birren B."/>
        </authorList>
    </citation>
    <scope>NUCLEOTIDE SEQUENCE [LARGE SCALE GENOMIC DNA]</scope>
    <source>
        <strain evidence="1 2">INRA-310</strain>
    </source>
</reference>
<dbReference type="Proteomes" id="UP000018817">
    <property type="component" value="Unassembled WGS sequence"/>
</dbReference>
<organism evidence="1 2">
    <name type="scientific">Phytophthora nicotianae (strain INRA-310)</name>
    <name type="common">Phytophthora parasitica</name>
    <dbReference type="NCBI Taxonomy" id="761204"/>
    <lineage>
        <taxon>Eukaryota</taxon>
        <taxon>Sar</taxon>
        <taxon>Stramenopiles</taxon>
        <taxon>Oomycota</taxon>
        <taxon>Peronosporomycetes</taxon>
        <taxon>Peronosporales</taxon>
        <taxon>Peronosporaceae</taxon>
        <taxon>Phytophthora</taxon>
    </lineage>
</organism>
<evidence type="ECO:0000313" key="2">
    <source>
        <dbReference type="Proteomes" id="UP000018817"/>
    </source>
</evidence>
<dbReference type="GeneID" id="20188991"/>
<dbReference type="VEuPathDB" id="FungiDB:PPTG_20383"/>
<dbReference type="AlphaFoldDB" id="W2P9Q6"/>
<dbReference type="OrthoDB" id="125120at2759"/>
<dbReference type="EMBL" id="KI670032">
    <property type="protein sequence ID" value="ETM97385.1"/>
    <property type="molecule type" value="Genomic_DNA"/>
</dbReference>
<evidence type="ECO:0000313" key="1">
    <source>
        <dbReference type="EMBL" id="ETM97385.1"/>
    </source>
</evidence>
<accession>W2P9Q6</accession>
<proteinExistence type="predicted"/>
<sequence>MVVFRCLAEKKIKSLKFDTMVIEAPRAKDEKEVSHRRVVMMLDQLADAGKTYLKIMLLQLQARFPKATKGVMLLDPRTKSSAKKIAAVGNFSHKEEKAIYKKWYRLLWR</sequence>
<gene>
    <name evidence="1" type="ORF">PPTG_20383</name>
</gene>
<name>W2P9Q6_PHYN3</name>